<protein>
    <submittedName>
        <fullName evidence="1">Retinaldehyde binding protein</fullName>
    </submittedName>
</protein>
<reference evidence="1" key="1">
    <citation type="submission" date="2019-03" db="EMBL/GenBank/DDBJ databases">
        <title>Improved annotation for the trematode Fasciola hepatica.</title>
        <authorList>
            <person name="Choi Y.-J."/>
            <person name="Martin J."/>
            <person name="Mitreva M."/>
        </authorList>
    </citation>
    <scope>NUCLEOTIDE SEQUENCE [LARGE SCALE GENOMIC DNA]</scope>
</reference>
<organism evidence="1 2">
    <name type="scientific">Fasciola hepatica</name>
    <name type="common">Liver fluke</name>
    <dbReference type="NCBI Taxonomy" id="6192"/>
    <lineage>
        <taxon>Eukaryota</taxon>
        <taxon>Metazoa</taxon>
        <taxon>Spiralia</taxon>
        <taxon>Lophotrochozoa</taxon>
        <taxon>Platyhelminthes</taxon>
        <taxon>Trematoda</taxon>
        <taxon>Digenea</taxon>
        <taxon>Plagiorchiida</taxon>
        <taxon>Echinostomata</taxon>
        <taxon>Echinostomatoidea</taxon>
        <taxon>Fasciolidae</taxon>
        <taxon>Fasciola</taxon>
    </lineage>
</organism>
<dbReference type="InterPro" id="IPR036865">
    <property type="entry name" value="CRAL-TRIO_dom_sf"/>
</dbReference>
<proteinExistence type="predicted"/>
<dbReference type="InterPro" id="IPR001251">
    <property type="entry name" value="CRAL-TRIO_dom"/>
</dbReference>
<evidence type="ECO:0000313" key="1">
    <source>
        <dbReference type="EMBL" id="THD25637.1"/>
    </source>
</evidence>
<dbReference type="Gene3D" id="3.40.525.10">
    <property type="entry name" value="CRAL-TRIO lipid binding domain"/>
    <property type="match status" value="1"/>
</dbReference>
<dbReference type="Proteomes" id="UP000230066">
    <property type="component" value="Unassembled WGS sequence"/>
</dbReference>
<evidence type="ECO:0000313" key="2">
    <source>
        <dbReference type="Proteomes" id="UP000230066"/>
    </source>
</evidence>
<name>A0A2H1CIA4_FASHE</name>
<dbReference type="SUPFAM" id="SSF46938">
    <property type="entry name" value="CRAL/TRIO N-terminal domain"/>
    <property type="match status" value="1"/>
</dbReference>
<dbReference type="CDD" id="cd00170">
    <property type="entry name" value="SEC14"/>
    <property type="match status" value="1"/>
</dbReference>
<dbReference type="PRINTS" id="PR00180">
    <property type="entry name" value="CRETINALDHBP"/>
</dbReference>
<dbReference type="InterPro" id="IPR036273">
    <property type="entry name" value="CRAL/TRIO_N_dom_sf"/>
</dbReference>
<dbReference type="PROSITE" id="PS50191">
    <property type="entry name" value="CRAL_TRIO"/>
    <property type="match status" value="1"/>
</dbReference>
<gene>
    <name evidence="1" type="ORF">D915_003598</name>
</gene>
<comment type="caution">
    <text evidence="1">The sequence shown here is derived from an EMBL/GenBank/DDBJ whole genome shotgun (WGS) entry which is preliminary data.</text>
</comment>
<dbReference type="GO" id="GO:0016020">
    <property type="term" value="C:membrane"/>
    <property type="evidence" value="ECO:0007669"/>
    <property type="project" value="TreeGrafter"/>
</dbReference>
<dbReference type="EMBL" id="JXXN02001055">
    <property type="protein sequence ID" value="THD25637.1"/>
    <property type="molecule type" value="Genomic_DNA"/>
</dbReference>
<sequence>MATASARSLPPMYKTLAKKTLNENQDHVPAHLTSFRRWISSAPHLKVPNDDIFLLGFLRYAHFEHALAQKRLDNFCTLRCSDKVISQWYAYPQLSHPVVDTYLSAGIFIPLGFLANGIKVILIRLGSWSPAVISQQEMRTMNNMNFERLMFDERCQIGGLALLVDMSSTSMEQASQWADIKTSRSAFKLLQEGSPGRVKHLIFYKESKVFDFAFRLTEMWISEKMRERILRVKDDMNKAFKKIHGLKEVLPVEYGGKCGDINTAIERCRAEFKEFYSRGYPLKDIEVDESKRPESAKNYMKEYKEVDSSLMGNSGTFVKIDPGD</sequence>
<dbReference type="PANTHER" id="PTHR10174:SF224">
    <property type="entry name" value="RETINOL-BINDING PROTEIN PINTA"/>
    <property type="match status" value="1"/>
</dbReference>
<dbReference type="GO" id="GO:1902936">
    <property type="term" value="F:phosphatidylinositol bisphosphate binding"/>
    <property type="evidence" value="ECO:0007669"/>
    <property type="project" value="TreeGrafter"/>
</dbReference>
<dbReference type="Gene3D" id="1.10.8.20">
    <property type="entry name" value="N-terminal domain of phosphatidylinositol transfer protein sec14p"/>
    <property type="match status" value="1"/>
</dbReference>
<dbReference type="Pfam" id="PF00650">
    <property type="entry name" value="CRAL_TRIO"/>
    <property type="match status" value="1"/>
</dbReference>
<accession>A0A2H1CIA4</accession>
<dbReference type="AlphaFoldDB" id="A0A2H1CIA4"/>
<keyword evidence="2" id="KW-1185">Reference proteome</keyword>
<dbReference type="PANTHER" id="PTHR10174">
    <property type="entry name" value="ALPHA-TOCOPHEROL TRANSFER PROTEIN-RELATED"/>
    <property type="match status" value="1"/>
</dbReference>
<dbReference type="SUPFAM" id="SSF52087">
    <property type="entry name" value="CRAL/TRIO domain"/>
    <property type="match status" value="1"/>
</dbReference>